<dbReference type="STRING" id="999422.HMPREF9944_00718"/>
<keyword evidence="4 7" id="KW-0460">Magnesium</keyword>
<evidence type="ECO:0000256" key="6">
    <source>
        <dbReference type="ARBA" id="ARBA00047686"/>
    </source>
</evidence>
<evidence type="ECO:0000256" key="2">
    <source>
        <dbReference type="ARBA" id="ARBA00022723"/>
    </source>
</evidence>
<comment type="catalytic activity">
    <reaction evidence="6 7">
        <text>dUTP + H2O = dUMP + diphosphate + H(+)</text>
        <dbReference type="Rhea" id="RHEA:10248"/>
        <dbReference type="ChEBI" id="CHEBI:15377"/>
        <dbReference type="ChEBI" id="CHEBI:15378"/>
        <dbReference type="ChEBI" id="CHEBI:33019"/>
        <dbReference type="ChEBI" id="CHEBI:61555"/>
        <dbReference type="ChEBI" id="CHEBI:246422"/>
        <dbReference type="EC" id="3.6.1.23"/>
    </reaction>
</comment>
<reference evidence="9 10" key="1">
    <citation type="submission" date="2011-12" db="EMBL/GenBank/DDBJ databases">
        <title>The Genome Sequence of Prevotella maculosa OT 289.</title>
        <authorList>
            <consortium name="The Broad Institute Genome Sequencing Platform"/>
            <person name="Earl A."/>
            <person name="Ward D."/>
            <person name="Feldgarden M."/>
            <person name="Gevers D."/>
            <person name="Izard J."/>
            <person name="Blanton J.M."/>
            <person name="Mathney J."/>
            <person name="Tanner A.C."/>
            <person name="Dewhirst F.E."/>
            <person name="Young S.K."/>
            <person name="Zeng Q."/>
            <person name="Gargeya S."/>
            <person name="Fitzgerald M."/>
            <person name="Haas B."/>
            <person name="Abouelleil A."/>
            <person name="Alvarado L."/>
            <person name="Arachchi H.M."/>
            <person name="Berlin A."/>
            <person name="Chapman S.B."/>
            <person name="Gearin G."/>
            <person name="Goldberg J."/>
            <person name="Griggs A."/>
            <person name="Gujja S."/>
            <person name="Hansen M."/>
            <person name="Heiman D."/>
            <person name="Howarth C."/>
            <person name="Larimer J."/>
            <person name="Lui A."/>
            <person name="MacDonald P.J.P."/>
            <person name="McCowen C."/>
            <person name="Montmayeur A."/>
            <person name="Murphy C."/>
            <person name="Neiman D."/>
            <person name="Pearson M."/>
            <person name="Priest M."/>
            <person name="Roberts A."/>
            <person name="Saif S."/>
            <person name="Shea T."/>
            <person name="Sisk P."/>
            <person name="Stolte C."/>
            <person name="Sykes S."/>
            <person name="Wortman J."/>
            <person name="Nusbaum C."/>
            <person name="Birren B."/>
        </authorList>
    </citation>
    <scope>NUCLEOTIDE SEQUENCE [LARGE SCALE GENOMIC DNA]</scope>
    <source>
        <strain evidence="9 10">OT 289</strain>
    </source>
</reference>
<dbReference type="SUPFAM" id="SSF51283">
    <property type="entry name" value="dUTPase-like"/>
    <property type="match status" value="1"/>
</dbReference>
<evidence type="ECO:0000256" key="4">
    <source>
        <dbReference type="ARBA" id="ARBA00022842"/>
    </source>
</evidence>
<evidence type="ECO:0000256" key="1">
    <source>
        <dbReference type="ARBA" id="ARBA00006581"/>
    </source>
</evidence>
<evidence type="ECO:0000256" key="3">
    <source>
        <dbReference type="ARBA" id="ARBA00022801"/>
    </source>
</evidence>
<comment type="cofactor">
    <cofactor evidence="7">
        <name>Mg(2+)</name>
        <dbReference type="ChEBI" id="CHEBI:18420"/>
    </cofactor>
</comment>
<feature type="binding site" evidence="7">
    <location>
        <begin position="63"/>
        <end position="65"/>
    </location>
    <ligand>
        <name>substrate</name>
    </ligand>
</feature>
<dbReference type="InterPro" id="IPR008181">
    <property type="entry name" value="dUTPase"/>
</dbReference>
<dbReference type="GO" id="GO:0004170">
    <property type="term" value="F:dUTP diphosphatase activity"/>
    <property type="evidence" value="ECO:0007669"/>
    <property type="project" value="UniProtKB-UniRule"/>
</dbReference>
<comment type="function">
    <text evidence="7">This enzyme is involved in nucleotide metabolism: it produces dUMP, the immediate precursor of thymidine nucleotides and it decreases the intracellular concentration of dUTP so that uracil cannot be incorporated into DNA.</text>
</comment>
<evidence type="ECO:0000313" key="9">
    <source>
        <dbReference type="EMBL" id="EHO73125.1"/>
    </source>
</evidence>
<dbReference type="GO" id="GO:0046081">
    <property type="term" value="P:dUTP catabolic process"/>
    <property type="evidence" value="ECO:0007669"/>
    <property type="project" value="InterPro"/>
</dbReference>
<comment type="similarity">
    <text evidence="1 7">Belongs to the dUTPase family.</text>
</comment>
<dbReference type="OrthoDB" id="9809956at2"/>
<dbReference type="EMBL" id="AGEK01000016">
    <property type="protein sequence ID" value="EHO73125.1"/>
    <property type="molecule type" value="Genomic_DNA"/>
</dbReference>
<sequence length="144" mass="15710">MKIKVVNKGHQPLPEYATPQSAGMDLRANIEEAIVLKPMERRLVPTGLHIALPAGFEAQIRPRSGLALKHGITVLNTPGTVDADYRGEIMVLLVNFSDRDFIVNDGERIAQMVIASHEHGTFELVEALDETTRGTGGYGHTGLK</sequence>
<dbReference type="GO" id="GO:0006226">
    <property type="term" value="P:dUMP biosynthetic process"/>
    <property type="evidence" value="ECO:0007669"/>
    <property type="project" value="UniProtKB-UniRule"/>
</dbReference>
<dbReference type="Gene3D" id="2.70.40.10">
    <property type="match status" value="1"/>
</dbReference>
<comment type="pathway">
    <text evidence="7">Pyrimidine metabolism; dUMP biosynthesis; dUMP from dCTP (dUTP route): step 2/2.</text>
</comment>
<keyword evidence="2 7" id="KW-0479">Metal-binding</keyword>
<dbReference type="Proteomes" id="UP000003167">
    <property type="component" value="Unassembled WGS sequence"/>
</dbReference>
<dbReference type="InterPro" id="IPR033704">
    <property type="entry name" value="dUTPase_trimeric"/>
</dbReference>
<comment type="caution">
    <text evidence="7">Lacks conserved residue(s) required for the propagation of feature annotation.</text>
</comment>
<evidence type="ECO:0000259" key="8">
    <source>
        <dbReference type="Pfam" id="PF00692"/>
    </source>
</evidence>
<evidence type="ECO:0000313" key="10">
    <source>
        <dbReference type="Proteomes" id="UP000003167"/>
    </source>
</evidence>
<dbReference type="NCBIfam" id="NF001862">
    <property type="entry name" value="PRK00601.1"/>
    <property type="match status" value="1"/>
</dbReference>
<accession>H1HKM4</accession>
<dbReference type="HOGENOM" id="CLU_068508_1_2_10"/>
<evidence type="ECO:0000256" key="5">
    <source>
        <dbReference type="ARBA" id="ARBA00023080"/>
    </source>
</evidence>
<keyword evidence="3 7" id="KW-0378">Hydrolase</keyword>
<feature type="domain" description="dUTPase-like" evidence="8">
    <location>
        <begin position="12"/>
        <end position="142"/>
    </location>
</feature>
<comment type="caution">
    <text evidence="9">The sequence shown here is derived from an EMBL/GenBank/DDBJ whole genome shotgun (WGS) entry which is preliminary data.</text>
</comment>
<dbReference type="InterPro" id="IPR029054">
    <property type="entry name" value="dUTPase-like"/>
</dbReference>
<dbReference type="InterPro" id="IPR036157">
    <property type="entry name" value="dUTPase-like_sf"/>
</dbReference>
<keyword evidence="5 7" id="KW-0546">Nucleotide metabolism</keyword>
<proteinExistence type="inferred from homology"/>
<dbReference type="GO" id="GO:0000287">
    <property type="term" value="F:magnesium ion binding"/>
    <property type="evidence" value="ECO:0007669"/>
    <property type="project" value="UniProtKB-UniRule"/>
</dbReference>
<keyword evidence="10" id="KW-1185">Reference proteome</keyword>
<dbReference type="EC" id="3.6.1.23" evidence="7"/>
<dbReference type="RefSeq" id="WP_008564465.1">
    <property type="nucleotide sequence ID" value="NZ_JH594501.1"/>
</dbReference>
<feature type="binding site" evidence="7">
    <location>
        <position position="76"/>
    </location>
    <ligand>
        <name>substrate</name>
    </ligand>
</feature>
<dbReference type="PANTHER" id="PTHR11241">
    <property type="entry name" value="DEOXYURIDINE 5'-TRIPHOSPHATE NUCLEOTIDOHYDROLASE"/>
    <property type="match status" value="1"/>
</dbReference>
<dbReference type="AlphaFoldDB" id="H1HKM4"/>
<dbReference type="NCBIfam" id="TIGR00576">
    <property type="entry name" value="dut"/>
    <property type="match status" value="1"/>
</dbReference>
<dbReference type="FunFam" id="2.70.40.10:FF:000002">
    <property type="entry name" value="dUTP diphosphatase"/>
    <property type="match status" value="1"/>
</dbReference>
<feature type="binding site" evidence="7">
    <location>
        <begin position="80"/>
        <end position="82"/>
    </location>
    <ligand>
        <name>substrate</name>
    </ligand>
</feature>
<gene>
    <name evidence="7" type="primary">dut</name>
    <name evidence="9" type="ORF">HMPREF9944_00718</name>
</gene>
<dbReference type="PATRIC" id="fig|999422.3.peg.734"/>
<organism evidence="9 10">
    <name type="scientific">Segatella maculosa OT 289</name>
    <dbReference type="NCBI Taxonomy" id="999422"/>
    <lineage>
        <taxon>Bacteria</taxon>
        <taxon>Pseudomonadati</taxon>
        <taxon>Bacteroidota</taxon>
        <taxon>Bacteroidia</taxon>
        <taxon>Bacteroidales</taxon>
        <taxon>Prevotellaceae</taxon>
        <taxon>Segatella</taxon>
    </lineage>
</organism>
<dbReference type="CDD" id="cd07557">
    <property type="entry name" value="trimeric_dUTPase"/>
    <property type="match status" value="1"/>
</dbReference>
<dbReference type="HAMAP" id="MF_00116">
    <property type="entry name" value="dUTPase_bact"/>
    <property type="match status" value="1"/>
</dbReference>
<dbReference type="Pfam" id="PF00692">
    <property type="entry name" value="dUTPase"/>
    <property type="match status" value="1"/>
</dbReference>
<dbReference type="UniPathway" id="UPA00610">
    <property type="reaction ID" value="UER00666"/>
</dbReference>
<protein>
    <recommendedName>
        <fullName evidence="7">Deoxyuridine 5'-triphosphate nucleotidohydrolase</fullName>
        <shortName evidence="7">dUTPase</shortName>
        <ecNumber evidence="7">3.6.1.23</ecNumber>
    </recommendedName>
    <alternativeName>
        <fullName evidence="7">dUTP pyrophosphatase</fullName>
    </alternativeName>
</protein>
<dbReference type="PANTHER" id="PTHR11241:SF0">
    <property type="entry name" value="DEOXYURIDINE 5'-TRIPHOSPHATE NUCLEOTIDOHYDROLASE"/>
    <property type="match status" value="1"/>
</dbReference>
<evidence type="ECO:0000256" key="7">
    <source>
        <dbReference type="HAMAP-Rule" id="MF_00116"/>
    </source>
</evidence>
<name>H1HKM4_9BACT</name>